<proteinExistence type="predicted"/>
<feature type="region of interest" description="Disordered" evidence="1">
    <location>
        <begin position="1"/>
        <end position="21"/>
    </location>
</feature>
<accession>A0A382RJC1</accession>
<name>A0A382RJC1_9ZZZZ</name>
<dbReference type="EMBL" id="UINC01121500">
    <property type="protein sequence ID" value="SVC96711.1"/>
    <property type="molecule type" value="Genomic_DNA"/>
</dbReference>
<gene>
    <name evidence="2" type="ORF">METZ01_LOCUS349565</name>
</gene>
<sequence length="49" mass="5277">MISCTGADAPSDGPGATRDGPIELFDGRVIPAMPDLLGMRAQYDLRLEW</sequence>
<feature type="non-terminal residue" evidence="2">
    <location>
        <position position="49"/>
    </location>
</feature>
<evidence type="ECO:0000256" key="1">
    <source>
        <dbReference type="SAM" id="MobiDB-lite"/>
    </source>
</evidence>
<protein>
    <submittedName>
        <fullName evidence="2">Uncharacterized protein</fullName>
    </submittedName>
</protein>
<evidence type="ECO:0000313" key="2">
    <source>
        <dbReference type="EMBL" id="SVC96711.1"/>
    </source>
</evidence>
<dbReference type="AlphaFoldDB" id="A0A382RJC1"/>
<organism evidence="2">
    <name type="scientific">marine metagenome</name>
    <dbReference type="NCBI Taxonomy" id="408172"/>
    <lineage>
        <taxon>unclassified sequences</taxon>
        <taxon>metagenomes</taxon>
        <taxon>ecological metagenomes</taxon>
    </lineage>
</organism>
<reference evidence="2" key="1">
    <citation type="submission" date="2018-05" db="EMBL/GenBank/DDBJ databases">
        <authorList>
            <person name="Lanie J.A."/>
            <person name="Ng W.-L."/>
            <person name="Kazmierczak K.M."/>
            <person name="Andrzejewski T.M."/>
            <person name="Davidsen T.M."/>
            <person name="Wayne K.J."/>
            <person name="Tettelin H."/>
            <person name="Glass J.I."/>
            <person name="Rusch D."/>
            <person name="Podicherti R."/>
            <person name="Tsui H.-C.T."/>
            <person name="Winkler M.E."/>
        </authorList>
    </citation>
    <scope>NUCLEOTIDE SEQUENCE</scope>
</reference>